<sequence length="131" mass="15500">MPELGEDITLWGREHDGKFRLCSAYRAAADWLKDESEEEDRIDAGHDWKQIWTWSGPNRIRHFLWLAFHNRLMTNSERKRMKLCTDDKCDVCKLTPETAKHIIRECPEAKKVWQQLEIVDTPLTRGLNFAC</sequence>
<organism evidence="2 3">
    <name type="scientific">Linum trigynum</name>
    <dbReference type="NCBI Taxonomy" id="586398"/>
    <lineage>
        <taxon>Eukaryota</taxon>
        <taxon>Viridiplantae</taxon>
        <taxon>Streptophyta</taxon>
        <taxon>Embryophyta</taxon>
        <taxon>Tracheophyta</taxon>
        <taxon>Spermatophyta</taxon>
        <taxon>Magnoliopsida</taxon>
        <taxon>eudicotyledons</taxon>
        <taxon>Gunneridae</taxon>
        <taxon>Pentapetalae</taxon>
        <taxon>rosids</taxon>
        <taxon>fabids</taxon>
        <taxon>Malpighiales</taxon>
        <taxon>Linaceae</taxon>
        <taxon>Linum</taxon>
    </lineage>
</organism>
<evidence type="ECO:0000313" key="2">
    <source>
        <dbReference type="EMBL" id="CAL1354353.1"/>
    </source>
</evidence>
<gene>
    <name evidence="2" type="ORF">LTRI10_LOCUS2173</name>
</gene>
<evidence type="ECO:0000313" key="3">
    <source>
        <dbReference type="Proteomes" id="UP001497516"/>
    </source>
</evidence>
<dbReference type="Proteomes" id="UP001497516">
    <property type="component" value="Chromosome 1"/>
</dbReference>
<dbReference type="InterPro" id="IPR026960">
    <property type="entry name" value="RVT-Znf"/>
</dbReference>
<reference evidence="2 3" key="1">
    <citation type="submission" date="2024-04" db="EMBL/GenBank/DDBJ databases">
        <authorList>
            <person name="Fracassetti M."/>
        </authorList>
    </citation>
    <scope>NUCLEOTIDE SEQUENCE [LARGE SCALE GENOMIC DNA]</scope>
</reference>
<accession>A0AAV2CEQ3</accession>
<dbReference type="AlphaFoldDB" id="A0AAV2CEQ3"/>
<evidence type="ECO:0000259" key="1">
    <source>
        <dbReference type="Pfam" id="PF13966"/>
    </source>
</evidence>
<feature type="domain" description="Reverse transcriptase zinc-binding" evidence="1">
    <location>
        <begin position="45"/>
        <end position="113"/>
    </location>
</feature>
<proteinExistence type="predicted"/>
<protein>
    <recommendedName>
        <fullName evidence="1">Reverse transcriptase zinc-binding domain-containing protein</fullName>
    </recommendedName>
</protein>
<name>A0AAV2CEQ3_9ROSI</name>
<dbReference type="EMBL" id="OZ034813">
    <property type="protein sequence ID" value="CAL1354353.1"/>
    <property type="molecule type" value="Genomic_DNA"/>
</dbReference>
<keyword evidence="3" id="KW-1185">Reference proteome</keyword>
<dbReference type="Pfam" id="PF13966">
    <property type="entry name" value="zf-RVT"/>
    <property type="match status" value="1"/>
</dbReference>